<dbReference type="AlphaFoldDB" id="A0A502EZH3"/>
<proteinExistence type="predicted"/>
<keyword evidence="2" id="KW-1185">Reference proteome</keyword>
<evidence type="ECO:0008006" key="3">
    <source>
        <dbReference type="Google" id="ProtNLM"/>
    </source>
</evidence>
<protein>
    <recommendedName>
        <fullName evidence="3">SMI1/KNR4 family protein</fullName>
    </recommendedName>
</protein>
<evidence type="ECO:0000313" key="1">
    <source>
        <dbReference type="EMBL" id="TPG41990.1"/>
    </source>
</evidence>
<name>A0A502EZH3_9FLAO</name>
<comment type="caution">
    <text evidence="1">The sequence shown here is derived from an EMBL/GenBank/DDBJ whole genome shotgun (WGS) entry which is preliminary data.</text>
</comment>
<evidence type="ECO:0000313" key="2">
    <source>
        <dbReference type="Proteomes" id="UP000319700"/>
    </source>
</evidence>
<reference evidence="1 2" key="1">
    <citation type="journal article" date="2019" name="Environ. Microbiol.">
        <title>Species interactions and distinct microbial communities in high Arctic permafrost affected cryosols are associated with the CH4 and CO2 gas fluxes.</title>
        <authorList>
            <person name="Altshuler I."/>
            <person name="Hamel J."/>
            <person name="Turney S."/>
            <person name="Magnuson E."/>
            <person name="Levesque R."/>
            <person name="Greer C."/>
            <person name="Whyte L.G."/>
        </authorList>
    </citation>
    <scope>NUCLEOTIDE SEQUENCE [LARGE SCALE GENOMIC DNA]</scope>
    <source>
        <strain evidence="1 2">42</strain>
    </source>
</reference>
<dbReference type="Proteomes" id="UP000319700">
    <property type="component" value="Unassembled WGS sequence"/>
</dbReference>
<organism evidence="1 2">
    <name type="scientific">Flavobacterium pectinovorum</name>
    <dbReference type="NCBI Taxonomy" id="29533"/>
    <lineage>
        <taxon>Bacteria</taxon>
        <taxon>Pseudomonadati</taxon>
        <taxon>Bacteroidota</taxon>
        <taxon>Flavobacteriia</taxon>
        <taxon>Flavobacteriales</taxon>
        <taxon>Flavobacteriaceae</taxon>
        <taxon>Flavobacterium</taxon>
    </lineage>
</organism>
<dbReference type="EMBL" id="RCZH01000004">
    <property type="protein sequence ID" value="TPG41990.1"/>
    <property type="molecule type" value="Genomic_DNA"/>
</dbReference>
<dbReference type="OrthoDB" id="1377407at2"/>
<accession>A0A502EZH3</accession>
<gene>
    <name evidence="1" type="ORF">EAH81_06610</name>
</gene>
<sequence length="125" mass="15019">MKKIEFRKIDFSYGSLSEEKIIYAYGLDYDSLNEKHKSLFQIAWQGWTVQEVQLIINESKNLTGKEIYDYVVPGTELTISVDKDYAYFFDWKTPQEEEDFKWTFNEFIDFMEAFKDFISKNRPTD</sequence>
<dbReference type="RefSeq" id="WP_140505074.1">
    <property type="nucleotide sequence ID" value="NZ_RCZH01000004.1"/>
</dbReference>